<dbReference type="InterPro" id="IPR008929">
    <property type="entry name" value="Chondroitin_lyas"/>
</dbReference>
<dbReference type="RefSeq" id="WP_017023380.1">
    <property type="nucleotide sequence ID" value="NZ_AJYJ02000058.1"/>
</dbReference>
<sequence>MKLQTKLLVTLCPVLFSANLLAQSFVNFDEESLSNSKEALNNKTAHAETTLAYNQLLTLADSLLTLQNPTVMGKKISPPTGDKHDYLSISRYWWPDESKSDGLPWIRKDGQTNPSTQNNDVDKQRIELTTKSIQALALAYYFSGEDQYAEKGVSLIRTWFLDENTLMNPNLEFAQSVPGNNKGRRSGILDGRIIPQRVLDAITMFSDSKHWSKEDDTKMNAWLTQYLAWLTTSDLGKEGAKQTNNHGSWYEYQVAAVSYYLGDTKQTKQAVKNAEIIFSQQFDSMGAQPHELERTRSYFYSTFNLEAITSTAIIAEKVGLSMWEYKSKNNATLIKGINFLVPAANGNEWIYNSSVEGVTPDHLVPLLAAIPEKIRSKEQSELLTKLLQGLENNDNKKAYQDEIYKKFLLYMPQYIK</sequence>
<dbReference type="Pfam" id="PF05426">
    <property type="entry name" value="Alginate_lyase"/>
    <property type="match status" value="1"/>
</dbReference>
<evidence type="ECO:0000313" key="6">
    <source>
        <dbReference type="Proteomes" id="UP000095059"/>
    </source>
</evidence>
<dbReference type="Gene3D" id="1.50.10.100">
    <property type="entry name" value="Chondroitin AC/alginate lyase"/>
    <property type="match status" value="1"/>
</dbReference>
<protein>
    <recommendedName>
        <fullName evidence="4">Alginate lyase domain-containing protein</fullName>
    </recommendedName>
</protein>
<evidence type="ECO:0000256" key="3">
    <source>
        <dbReference type="SAM" id="SignalP"/>
    </source>
</evidence>
<keyword evidence="1 3" id="KW-0732">Signal</keyword>
<dbReference type="EMBL" id="AJYJ02000058">
    <property type="protein sequence ID" value="OEF18942.1"/>
    <property type="molecule type" value="Genomic_DNA"/>
</dbReference>
<evidence type="ECO:0000256" key="2">
    <source>
        <dbReference type="ARBA" id="ARBA00023239"/>
    </source>
</evidence>
<dbReference type="Proteomes" id="UP000095059">
    <property type="component" value="Unassembled WGS sequence"/>
</dbReference>
<reference evidence="5 6" key="1">
    <citation type="journal article" date="2012" name="Science">
        <title>Ecological populations of bacteria act as socially cohesive units of antibiotic production and resistance.</title>
        <authorList>
            <person name="Cordero O.X."/>
            <person name="Wildschutte H."/>
            <person name="Kirkup B."/>
            <person name="Proehl S."/>
            <person name="Ngo L."/>
            <person name="Hussain F."/>
            <person name="Le Roux F."/>
            <person name="Mincer T."/>
            <person name="Polz M.F."/>
        </authorList>
    </citation>
    <scope>NUCLEOTIDE SEQUENCE [LARGE SCALE GENOMIC DNA]</scope>
    <source>
        <strain evidence="5 6">5S-186</strain>
    </source>
</reference>
<feature type="domain" description="Alginate lyase" evidence="4">
    <location>
        <begin position="71"/>
        <end position="348"/>
    </location>
</feature>
<dbReference type="InterPro" id="IPR008397">
    <property type="entry name" value="Alginate_lyase_dom"/>
</dbReference>
<evidence type="ECO:0000259" key="4">
    <source>
        <dbReference type="Pfam" id="PF05426"/>
    </source>
</evidence>
<evidence type="ECO:0000256" key="1">
    <source>
        <dbReference type="ARBA" id="ARBA00022729"/>
    </source>
</evidence>
<organism evidence="5 6">
    <name type="scientific">Aliivibrio logei 5S-186</name>
    <dbReference type="NCBI Taxonomy" id="626086"/>
    <lineage>
        <taxon>Bacteria</taxon>
        <taxon>Pseudomonadati</taxon>
        <taxon>Pseudomonadota</taxon>
        <taxon>Gammaproteobacteria</taxon>
        <taxon>Vibrionales</taxon>
        <taxon>Vibrionaceae</taxon>
        <taxon>Aliivibrio</taxon>
    </lineage>
</organism>
<keyword evidence="2" id="KW-0456">Lyase</keyword>
<gene>
    <name evidence="5" type="ORF">A1Q5_05435</name>
</gene>
<feature type="chain" id="PRO_5046090218" description="Alginate lyase domain-containing protein" evidence="3">
    <location>
        <begin position="23"/>
        <end position="416"/>
    </location>
</feature>
<keyword evidence="6" id="KW-1185">Reference proteome</keyword>
<evidence type="ECO:0000313" key="5">
    <source>
        <dbReference type="EMBL" id="OEF18942.1"/>
    </source>
</evidence>
<dbReference type="SUPFAM" id="SSF48230">
    <property type="entry name" value="Chondroitin AC/alginate lyase"/>
    <property type="match status" value="1"/>
</dbReference>
<name>A0ABX3AXT7_ALILO</name>
<feature type="signal peptide" evidence="3">
    <location>
        <begin position="1"/>
        <end position="22"/>
    </location>
</feature>
<comment type="caution">
    <text evidence="5">The sequence shown here is derived from an EMBL/GenBank/DDBJ whole genome shotgun (WGS) entry which is preliminary data.</text>
</comment>
<accession>A0ABX3AXT7</accession>
<proteinExistence type="predicted"/>